<dbReference type="InterPro" id="IPR036291">
    <property type="entry name" value="NAD(P)-bd_dom_sf"/>
</dbReference>
<protein>
    <submittedName>
        <fullName evidence="5">Short-subunit dehydrogenase</fullName>
    </submittedName>
</protein>
<dbReference type="PANTHER" id="PTHR44196:SF1">
    <property type="entry name" value="DEHYDROGENASE_REDUCTASE SDR FAMILY MEMBER 7B"/>
    <property type="match status" value="1"/>
</dbReference>
<dbReference type="Proteomes" id="UP000238362">
    <property type="component" value="Unassembled WGS sequence"/>
</dbReference>
<evidence type="ECO:0000313" key="6">
    <source>
        <dbReference type="Proteomes" id="UP000238362"/>
    </source>
</evidence>
<dbReference type="EMBL" id="PVNH01000008">
    <property type="protein sequence ID" value="PRX45904.1"/>
    <property type="molecule type" value="Genomic_DNA"/>
</dbReference>
<comment type="caution">
    <text evidence="5">The sequence shown here is derived from an EMBL/GenBank/DDBJ whole genome shotgun (WGS) entry which is preliminary data.</text>
</comment>
<evidence type="ECO:0000256" key="3">
    <source>
        <dbReference type="RuleBase" id="RU000363"/>
    </source>
</evidence>
<proteinExistence type="inferred from homology"/>
<feature type="domain" description="Ketoreductase" evidence="4">
    <location>
        <begin position="13"/>
        <end position="188"/>
    </location>
</feature>
<dbReference type="PRINTS" id="PR00080">
    <property type="entry name" value="SDRFAMILY"/>
</dbReference>
<keyword evidence="6" id="KW-1185">Reference proteome</keyword>
<dbReference type="PROSITE" id="PS00061">
    <property type="entry name" value="ADH_SHORT"/>
    <property type="match status" value="1"/>
</dbReference>
<comment type="similarity">
    <text evidence="1 3">Belongs to the short-chain dehydrogenases/reductases (SDR) family.</text>
</comment>
<organism evidence="5 6">
    <name type="scientific">Prauserella shujinwangii</name>
    <dbReference type="NCBI Taxonomy" id="1453103"/>
    <lineage>
        <taxon>Bacteria</taxon>
        <taxon>Bacillati</taxon>
        <taxon>Actinomycetota</taxon>
        <taxon>Actinomycetes</taxon>
        <taxon>Pseudonocardiales</taxon>
        <taxon>Pseudonocardiaceae</taxon>
        <taxon>Prauserella</taxon>
    </lineage>
</organism>
<dbReference type="SMART" id="SM00822">
    <property type="entry name" value="PKS_KR"/>
    <property type="match status" value="1"/>
</dbReference>
<dbReference type="PANTHER" id="PTHR44196">
    <property type="entry name" value="DEHYDROGENASE/REDUCTASE SDR FAMILY MEMBER 7B"/>
    <property type="match status" value="1"/>
</dbReference>
<evidence type="ECO:0000256" key="1">
    <source>
        <dbReference type="ARBA" id="ARBA00006484"/>
    </source>
</evidence>
<dbReference type="GO" id="GO:0016491">
    <property type="term" value="F:oxidoreductase activity"/>
    <property type="evidence" value="ECO:0007669"/>
    <property type="project" value="UniProtKB-KW"/>
</dbReference>
<evidence type="ECO:0000313" key="5">
    <source>
        <dbReference type="EMBL" id="PRX45904.1"/>
    </source>
</evidence>
<dbReference type="InterPro" id="IPR057326">
    <property type="entry name" value="KR_dom"/>
</dbReference>
<dbReference type="PRINTS" id="PR00081">
    <property type="entry name" value="GDHRDH"/>
</dbReference>
<evidence type="ECO:0000259" key="4">
    <source>
        <dbReference type="SMART" id="SM00822"/>
    </source>
</evidence>
<dbReference type="Pfam" id="PF00106">
    <property type="entry name" value="adh_short"/>
    <property type="match status" value="1"/>
</dbReference>
<gene>
    <name evidence="5" type="ORF">B0I33_10850</name>
</gene>
<dbReference type="Gene3D" id="3.40.50.720">
    <property type="entry name" value="NAD(P)-binding Rossmann-like Domain"/>
    <property type="match status" value="1"/>
</dbReference>
<dbReference type="SUPFAM" id="SSF51735">
    <property type="entry name" value="NAD(P)-binding Rossmann-fold domains"/>
    <property type="match status" value="1"/>
</dbReference>
<sequence length="253" mass="25936">MAAGASGVIGPGTTAVVTGGSSGIGAATATELARRGAGVVVVGRDGRALGDVAVPLGGRVCVADLAEPEAADRVAGEAGDVDLLVCNAGVGWAGRFAEMPPEDIDRLVRVNLLSVLHLVRAVLPGMLRRGHGHVVLVSSIAGCMGVAEEAAYSASKAGLHVLAGSLRHEVAGRGVGVTVVFPGVVDTAFFDRRGAPYPRRRPRPVPAERVARALVAGVERRRAEVFVPGWLRLPARLRGLAPGPVDALQRHFG</sequence>
<name>A0A2T0LR05_9PSEU</name>
<reference evidence="5 6" key="1">
    <citation type="submission" date="2018-03" db="EMBL/GenBank/DDBJ databases">
        <title>Genomic Encyclopedia of Type Strains, Phase III (KMG-III): the genomes of soil and plant-associated and newly described type strains.</title>
        <authorList>
            <person name="Whitman W."/>
        </authorList>
    </citation>
    <scope>NUCLEOTIDE SEQUENCE [LARGE SCALE GENOMIC DNA]</scope>
    <source>
        <strain evidence="5 6">CGMCC 4.7125</strain>
    </source>
</reference>
<evidence type="ECO:0000256" key="2">
    <source>
        <dbReference type="ARBA" id="ARBA00023002"/>
    </source>
</evidence>
<keyword evidence="2" id="KW-0560">Oxidoreductase</keyword>
<dbReference type="GO" id="GO:0016020">
    <property type="term" value="C:membrane"/>
    <property type="evidence" value="ECO:0007669"/>
    <property type="project" value="TreeGrafter"/>
</dbReference>
<accession>A0A2T0LR05</accession>
<dbReference type="InterPro" id="IPR002347">
    <property type="entry name" value="SDR_fam"/>
</dbReference>
<dbReference type="AlphaFoldDB" id="A0A2T0LR05"/>
<dbReference type="InterPro" id="IPR020904">
    <property type="entry name" value="Sc_DH/Rdtase_CS"/>
</dbReference>